<dbReference type="AlphaFoldDB" id="A0A4Q0YPS2"/>
<comment type="caution">
    <text evidence="9">The sequence shown here is derived from an EMBL/GenBank/DDBJ whole genome shotgun (WGS) entry which is preliminary data.</text>
</comment>
<evidence type="ECO:0000256" key="5">
    <source>
        <dbReference type="ARBA" id="ARBA00022989"/>
    </source>
</evidence>
<evidence type="ECO:0000256" key="2">
    <source>
        <dbReference type="ARBA" id="ARBA00022692"/>
    </source>
</evidence>
<evidence type="ECO:0000256" key="7">
    <source>
        <dbReference type="SAM" id="Phobius"/>
    </source>
</evidence>
<dbReference type="Gene3D" id="3.40.50.300">
    <property type="entry name" value="P-loop containing nucleotide triphosphate hydrolases"/>
    <property type="match status" value="1"/>
</dbReference>
<dbReference type="GO" id="GO:0005524">
    <property type="term" value="F:ATP binding"/>
    <property type="evidence" value="ECO:0007669"/>
    <property type="project" value="UniProtKB-KW"/>
</dbReference>
<evidence type="ECO:0000256" key="4">
    <source>
        <dbReference type="ARBA" id="ARBA00022840"/>
    </source>
</evidence>
<feature type="transmembrane region" description="Helical" evidence="7">
    <location>
        <begin position="139"/>
        <end position="161"/>
    </location>
</feature>
<dbReference type="PROSITE" id="PS50893">
    <property type="entry name" value="ABC_TRANSPORTER_2"/>
    <property type="match status" value="1"/>
</dbReference>
<feature type="transmembrane region" description="Helical" evidence="7">
    <location>
        <begin position="167"/>
        <end position="188"/>
    </location>
</feature>
<evidence type="ECO:0000256" key="3">
    <source>
        <dbReference type="ARBA" id="ARBA00022741"/>
    </source>
</evidence>
<dbReference type="InterPro" id="IPR039421">
    <property type="entry name" value="Type_1_exporter"/>
</dbReference>
<evidence type="ECO:0000313" key="9">
    <source>
        <dbReference type="EMBL" id="RXJ73060.1"/>
    </source>
</evidence>
<feature type="transmembrane region" description="Helical" evidence="7">
    <location>
        <begin position="251"/>
        <end position="267"/>
    </location>
</feature>
<dbReference type="EMBL" id="PEIB01000013">
    <property type="protein sequence ID" value="RXJ73060.1"/>
    <property type="molecule type" value="Genomic_DNA"/>
</dbReference>
<reference evidence="9 10" key="1">
    <citation type="submission" date="2017-10" db="EMBL/GenBank/DDBJ databases">
        <title>Nyctiphanis sp. nov., isolated from the stomach of the euphausiid Nyctiphanes simplex (Hansen, 1911) in the Gulf of California.</title>
        <authorList>
            <person name="Gomez-Gil B."/>
            <person name="Aguilar-Mendez M."/>
            <person name="Lopez-Cortes A."/>
            <person name="Gomez-Gutierrez J."/>
            <person name="Roque A."/>
            <person name="Lang E."/>
            <person name="Gonzalez-Castillo A."/>
        </authorList>
    </citation>
    <scope>NUCLEOTIDE SEQUENCE [LARGE SCALE GENOMIC DNA]</scope>
    <source>
        <strain evidence="9 10">CAIM 600</strain>
    </source>
</reference>
<dbReference type="PROSITE" id="PS00211">
    <property type="entry name" value="ABC_TRANSPORTER_1"/>
    <property type="match status" value="1"/>
</dbReference>
<dbReference type="InterPro" id="IPR017871">
    <property type="entry name" value="ABC_transporter-like_CS"/>
</dbReference>
<protein>
    <submittedName>
        <fullName evidence="9">ABC transporter ATP-binding protein</fullName>
    </submittedName>
</protein>
<keyword evidence="6 7" id="KW-0472">Membrane</keyword>
<organism evidence="9 10">
    <name type="scientific">Veronia nyctiphanis</name>
    <dbReference type="NCBI Taxonomy" id="1278244"/>
    <lineage>
        <taxon>Bacteria</taxon>
        <taxon>Pseudomonadati</taxon>
        <taxon>Pseudomonadota</taxon>
        <taxon>Gammaproteobacteria</taxon>
        <taxon>Vibrionales</taxon>
        <taxon>Vibrionaceae</taxon>
        <taxon>Veronia</taxon>
    </lineage>
</organism>
<dbReference type="Gene3D" id="1.20.1560.10">
    <property type="entry name" value="ABC transporter type 1, transmembrane domain"/>
    <property type="match status" value="1"/>
</dbReference>
<dbReference type="GO" id="GO:0005886">
    <property type="term" value="C:plasma membrane"/>
    <property type="evidence" value="ECO:0007669"/>
    <property type="project" value="UniProtKB-SubCell"/>
</dbReference>
<dbReference type="GO" id="GO:0016887">
    <property type="term" value="F:ATP hydrolysis activity"/>
    <property type="evidence" value="ECO:0007669"/>
    <property type="project" value="InterPro"/>
</dbReference>
<evidence type="ECO:0000259" key="8">
    <source>
        <dbReference type="PROSITE" id="PS50893"/>
    </source>
</evidence>
<gene>
    <name evidence="9" type="ORF">CS022_12325</name>
</gene>
<evidence type="ECO:0000256" key="6">
    <source>
        <dbReference type="ARBA" id="ARBA00023136"/>
    </source>
</evidence>
<dbReference type="InterPro" id="IPR027417">
    <property type="entry name" value="P-loop_NTPase"/>
</dbReference>
<dbReference type="OrthoDB" id="9806127at2"/>
<comment type="subcellular location">
    <subcellularLocation>
        <location evidence="1">Cell membrane</location>
        <topology evidence="1">Multi-pass membrane protein</topology>
    </subcellularLocation>
</comment>
<accession>A0A4Q0YPS2</accession>
<dbReference type="SUPFAM" id="SSF52540">
    <property type="entry name" value="P-loop containing nucleoside triphosphate hydrolases"/>
    <property type="match status" value="1"/>
</dbReference>
<dbReference type="InterPro" id="IPR003593">
    <property type="entry name" value="AAA+_ATPase"/>
</dbReference>
<evidence type="ECO:0000313" key="10">
    <source>
        <dbReference type="Proteomes" id="UP000290287"/>
    </source>
</evidence>
<dbReference type="Proteomes" id="UP000290287">
    <property type="component" value="Unassembled WGS sequence"/>
</dbReference>
<dbReference type="Pfam" id="PF00005">
    <property type="entry name" value="ABC_tran"/>
    <property type="match status" value="1"/>
</dbReference>
<feature type="transmembrane region" description="Helical" evidence="7">
    <location>
        <begin position="59"/>
        <end position="85"/>
    </location>
</feature>
<proteinExistence type="predicted"/>
<dbReference type="SUPFAM" id="SSF90123">
    <property type="entry name" value="ABC transporter transmembrane region"/>
    <property type="match status" value="1"/>
</dbReference>
<dbReference type="GO" id="GO:0015421">
    <property type="term" value="F:ABC-type oligopeptide transporter activity"/>
    <property type="evidence" value="ECO:0007669"/>
    <property type="project" value="TreeGrafter"/>
</dbReference>
<sequence>MKTTFSLLSYIFRMLFSASPVIALLFLVLMVIQGLMPAINIKISMMLGDAFQNGDIPQWLPLLWAATFALPIILQPLINLFQLLLNDKLTRKAQVQIMKSASAIPDLATLEKTEIHDTIEVMARESAHRPLGMVVNAFTLLRVVLVSVSLMVVLASLGWWLPVALMLPLLPLSWSTISAKHKLFLFILRHGKEPRRFKYFLQTILDPKKAEETRLFKLAPFFIEKYQQSYDKYLKSIASARVQTAISPQKWSLLYVISLGITFYYLTPMMTSSTFSVGDLMGLVQSLALFSVNSSVLAVVLGSFGDSLPFFKKMKELEDIEPEITFKYYGLPLPEDKTIRFHNVSFSYPDGRPALKNISLTINDGEHIALVGENGAGKSTLIKLLCRFYDPTEGYISIGGIDIRDLDLDSWREYLGAVFQNFGRYDLTIEENIALGSTASMNKPEVLAQAAHDAKFPLSDTLSLDAQLGKEFDGTDLSGGQWQRLALARSLVRECGLIMLDEPTSAMDPRVETELFKQFAALMQGRTALMVTHRLGSVNMLNRVIVLKQGEITEDGSPEALKQSNGEYAELWKLQAEQYEAKESSDQTALEVPA</sequence>
<name>A0A4Q0YPS2_9GAMM</name>
<keyword evidence="5 7" id="KW-1133">Transmembrane helix</keyword>
<keyword evidence="4 9" id="KW-0067">ATP-binding</keyword>
<feature type="domain" description="ABC transporter" evidence="8">
    <location>
        <begin position="339"/>
        <end position="574"/>
    </location>
</feature>
<dbReference type="InterPro" id="IPR003439">
    <property type="entry name" value="ABC_transporter-like_ATP-bd"/>
</dbReference>
<keyword evidence="3" id="KW-0547">Nucleotide-binding</keyword>
<keyword evidence="2 7" id="KW-0812">Transmembrane</keyword>
<dbReference type="PANTHER" id="PTHR43394">
    <property type="entry name" value="ATP-DEPENDENT PERMEASE MDL1, MITOCHONDRIAL"/>
    <property type="match status" value="1"/>
</dbReference>
<evidence type="ECO:0000256" key="1">
    <source>
        <dbReference type="ARBA" id="ARBA00004651"/>
    </source>
</evidence>
<feature type="transmembrane region" description="Helical" evidence="7">
    <location>
        <begin position="287"/>
        <end position="305"/>
    </location>
</feature>
<dbReference type="PANTHER" id="PTHR43394:SF1">
    <property type="entry name" value="ATP-BINDING CASSETTE SUB-FAMILY B MEMBER 10, MITOCHONDRIAL"/>
    <property type="match status" value="1"/>
</dbReference>
<dbReference type="RefSeq" id="WP_129122502.1">
    <property type="nucleotide sequence ID" value="NZ_PEIB01000013.1"/>
</dbReference>
<dbReference type="SMART" id="SM00382">
    <property type="entry name" value="AAA"/>
    <property type="match status" value="1"/>
</dbReference>
<feature type="transmembrane region" description="Helical" evidence="7">
    <location>
        <begin position="12"/>
        <end position="39"/>
    </location>
</feature>
<keyword evidence="10" id="KW-1185">Reference proteome</keyword>
<dbReference type="InterPro" id="IPR036640">
    <property type="entry name" value="ABC1_TM_sf"/>
</dbReference>